<dbReference type="RefSeq" id="WP_169606060.1">
    <property type="nucleotide sequence ID" value="NZ_CP051682.1"/>
</dbReference>
<dbReference type="AlphaFoldDB" id="A0A7L5E2M0"/>
<name>A0A7L5E2M0_9SPHI</name>
<reference evidence="1 2" key="1">
    <citation type="submission" date="2020-04" db="EMBL/GenBank/DDBJ databases">
        <title>Genome sequencing of novel species.</title>
        <authorList>
            <person name="Heo J."/>
            <person name="Kim S.-J."/>
            <person name="Kim J.-S."/>
            <person name="Hong S.-B."/>
            <person name="Kwon S.-W."/>
        </authorList>
    </citation>
    <scope>NUCLEOTIDE SEQUENCE [LARGE SCALE GENOMIC DNA]</scope>
    <source>
        <strain evidence="1 2">F39-2</strain>
    </source>
</reference>
<protein>
    <submittedName>
        <fullName evidence="1">Uncharacterized protein</fullName>
    </submittedName>
</protein>
<dbReference type="KEGG" id="mrob:HH214_03680"/>
<gene>
    <name evidence="1" type="ORF">HH214_03680</name>
</gene>
<dbReference type="EMBL" id="CP051682">
    <property type="protein sequence ID" value="QJD95043.1"/>
    <property type="molecule type" value="Genomic_DNA"/>
</dbReference>
<evidence type="ECO:0000313" key="1">
    <source>
        <dbReference type="EMBL" id="QJD95043.1"/>
    </source>
</evidence>
<keyword evidence="2" id="KW-1185">Reference proteome</keyword>
<accession>A0A7L5E2M0</accession>
<sequence>MKRLYLFVVALLLLYIPTEVYAGWPIGKYRHVFTPSFMLYSSKNYWDKQGNKIIAPSGTNFTAVSLGLYGGIGLGRRTDLYVSLPISVQHSTYAGEKQSTPSGLGDLSIGLSYNLAQFSYKRFLSVQGTGIIPLYTVAKTNNTLGYGVLGGDIKLMYCGVLAGPSYFNLEGGFRRYLDAKGPNQGIFLASIGSALDARKKNQLSLDVSGIYSFSSNRDLISVNPNLVYDGYYIKGSINYGYKFTNKLSVFAGGFYNIIGRNAPVGYGGALSVIFKY</sequence>
<proteinExistence type="predicted"/>
<organism evidence="1 2">
    <name type="scientific">Mucilaginibacter robiniae</name>
    <dbReference type="NCBI Taxonomy" id="2728022"/>
    <lineage>
        <taxon>Bacteria</taxon>
        <taxon>Pseudomonadati</taxon>
        <taxon>Bacteroidota</taxon>
        <taxon>Sphingobacteriia</taxon>
        <taxon>Sphingobacteriales</taxon>
        <taxon>Sphingobacteriaceae</taxon>
        <taxon>Mucilaginibacter</taxon>
    </lineage>
</organism>
<evidence type="ECO:0000313" key="2">
    <source>
        <dbReference type="Proteomes" id="UP000503278"/>
    </source>
</evidence>
<dbReference type="Proteomes" id="UP000503278">
    <property type="component" value="Chromosome"/>
</dbReference>